<keyword evidence="2" id="KW-0540">Nuclease</keyword>
<evidence type="ECO:0000256" key="3">
    <source>
        <dbReference type="ARBA" id="ARBA00022801"/>
    </source>
</evidence>
<keyword evidence="3" id="KW-0378">Hydrolase</keyword>
<gene>
    <name evidence="4" type="ORF">ENJ51_05970</name>
</gene>
<comment type="similarity">
    <text evidence="1">Belongs to the EndA/NucM nuclease family.</text>
</comment>
<evidence type="ECO:0000256" key="1">
    <source>
        <dbReference type="ARBA" id="ARBA00006429"/>
    </source>
</evidence>
<reference evidence="4" key="1">
    <citation type="journal article" date="2020" name="mSystems">
        <title>Genome- and Community-Level Interaction Insights into Carbon Utilization and Element Cycling Functions of Hydrothermarchaeota in Hydrothermal Sediment.</title>
        <authorList>
            <person name="Zhou Z."/>
            <person name="Liu Y."/>
            <person name="Xu W."/>
            <person name="Pan J."/>
            <person name="Luo Z.H."/>
            <person name="Li M."/>
        </authorList>
    </citation>
    <scope>NUCLEOTIDE SEQUENCE [LARGE SCALE GENOMIC DNA]</scope>
    <source>
        <strain evidence="4">HyVt-493</strain>
    </source>
</reference>
<dbReference type="Pfam" id="PF04231">
    <property type="entry name" value="Endonuclease_1"/>
    <property type="match status" value="1"/>
</dbReference>
<dbReference type="AlphaFoldDB" id="A0A7V2T2F5"/>
<organism evidence="4">
    <name type="scientific">Leucothrix mucor</name>
    <dbReference type="NCBI Taxonomy" id="45248"/>
    <lineage>
        <taxon>Bacteria</taxon>
        <taxon>Pseudomonadati</taxon>
        <taxon>Pseudomonadota</taxon>
        <taxon>Gammaproteobacteria</taxon>
        <taxon>Thiotrichales</taxon>
        <taxon>Thiotrichaceae</taxon>
        <taxon>Leucothrix</taxon>
    </lineage>
</organism>
<dbReference type="EMBL" id="DRMS01000226">
    <property type="protein sequence ID" value="HFC92343.1"/>
    <property type="molecule type" value="Genomic_DNA"/>
</dbReference>
<dbReference type="InterPro" id="IPR044925">
    <property type="entry name" value="His-Me_finger_sf"/>
</dbReference>
<evidence type="ECO:0008006" key="5">
    <source>
        <dbReference type="Google" id="ProtNLM"/>
    </source>
</evidence>
<proteinExistence type="inferred from homology"/>
<dbReference type="GO" id="GO:0004518">
    <property type="term" value="F:nuclease activity"/>
    <property type="evidence" value="ECO:0007669"/>
    <property type="project" value="UniProtKB-KW"/>
</dbReference>
<evidence type="ECO:0000256" key="2">
    <source>
        <dbReference type="ARBA" id="ARBA00022722"/>
    </source>
</evidence>
<dbReference type="PANTHER" id="PTHR33607:SF2">
    <property type="entry name" value="ENDONUCLEASE-1"/>
    <property type="match status" value="1"/>
</dbReference>
<dbReference type="SUPFAM" id="SSF54060">
    <property type="entry name" value="His-Me finger endonucleases"/>
    <property type="match status" value="1"/>
</dbReference>
<sequence>MKYNTGQQKVSNYNYSLQLFWRDLYGRGGMTVYSQQRFGHVKPSWTNAEHIFPMAWVVNSLNCKDRKDCRRHSKRFKFIEADLHNIYPARKDLNMARGSYSFGEVDRELEERVWLDYEFEIDHKRKLVEPPHVNKGEVARAIFYIVDAYGLNLFRKQAELLRGWNKMDLPSEEEIRRNNMIEKLQQSRNYFIDHPEVIDAIWQDVLFD</sequence>
<name>A0A7V2T2F5_LEUMU</name>
<protein>
    <recommendedName>
        <fullName evidence="5">Endonuclease I</fullName>
    </recommendedName>
</protein>
<dbReference type="InterPro" id="IPR007346">
    <property type="entry name" value="Endonuclease-I"/>
</dbReference>
<accession>A0A7V2T2F5</accession>
<comment type="caution">
    <text evidence="4">The sequence shown here is derived from an EMBL/GenBank/DDBJ whole genome shotgun (WGS) entry which is preliminary data.</text>
</comment>
<evidence type="ECO:0000313" key="4">
    <source>
        <dbReference type="EMBL" id="HFC92343.1"/>
    </source>
</evidence>
<dbReference type="GO" id="GO:0016787">
    <property type="term" value="F:hydrolase activity"/>
    <property type="evidence" value="ECO:0007669"/>
    <property type="project" value="UniProtKB-KW"/>
</dbReference>
<dbReference type="Proteomes" id="UP000885750">
    <property type="component" value="Unassembled WGS sequence"/>
</dbReference>
<dbReference type="PANTHER" id="PTHR33607">
    <property type="entry name" value="ENDONUCLEASE-1"/>
    <property type="match status" value="1"/>
</dbReference>